<comment type="similarity">
    <text evidence="4">Belongs to the KdsB family.</text>
</comment>
<dbReference type="GO" id="GO:0005829">
    <property type="term" value="C:cytosol"/>
    <property type="evidence" value="ECO:0007669"/>
    <property type="project" value="TreeGrafter"/>
</dbReference>
<gene>
    <name evidence="4 5" type="primary">kdsB</name>
    <name evidence="5" type="ORF">EJ995_10355</name>
</gene>
<dbReference type="Gene3D" id="3.90.550.10">
    <property type="entry name" value="Spore Coat Polysaccharide Biosynthesis Protein SpsA, Chain A"/>
    <property type="match status" value="1"/>
</dbReference>
<dbReference type="OrthoDB" id="9815559at2"/>
<dbReference type="InterPro" id="IPR004528">
    <property type="entry name" value="KdsB"/>
</dbReference>
<sequence length="244" mass="27806">MRKIAIIPARLQASRFPEKLLQDLAGKPVIVRTYEATVNTQLFDEVFVVTDSGKIHDVILQHGGNAIMSQKEHECGTDRIAEAAQNIDADIVVNVQGDEPFTNREDLSRLLEIFEKDQDQSIDLTSLMHELIDPADVENPNNVKVIVDQCSNAMYFSRAAIPFQRDEHHIQPVYKHIGIYAFRKKALMDFYHSQPTPLELAEKIEGIRYLEHGKKIRMIKTSQASIGIDTPQDLERAIKLWMKS</sequence>
<dbReference type="NCBIfam" id="NF009905">
    <property type="entry name" value="PRK13368.1"/>
    <property type="match status" value="1"/>
</dbReference>
<evidence type="ECO:0000313" key="5">
    <source>
        <dbReference type="EMBL" id="AZQ44621.1"/>
    </source>
</evidence>
<accession>A0A3S9MZE1</accession>
<dbReference type="NCBIfam" id="NF003952">
    <property type="entry name" value="PRK05450.1-5"/>
    <property type="match status" value="1"/>
</dbReference>
<reference evidence="5 6" key="1">
    <citation type="submission" date="2018-12" db="EMBL/GenBank/DDBJ databases">
        <title>Complete genome of Nonlabens sp. MJ115.</title>
        <authorList>
            <person name="Choi H.S."/>
            <person name="Jung J."/>
        </authorList>
    </citation>
    <scope>NUCLEOTIDE SEQUENCE [LARGE SCALE GENOMIC DNA]</scope>
    <source>
        <strain evidence="5 6">MJ115</strain>
    </source>
</reference>
<keyword evidence="3 4" id="KW-0448">Lipopolysaccharide biosynthesis</keyword>
<dbReference type="InterPro" id="IPR029044">
    <property type="entry name" value="Nucleotide-diphossugar_trans"/>
</dbReference>
<dbReference type="KEGG" id="noj:EJ995_10355"/>
<dbReference type="EC" id="2.7.7.38" evidence="4"/>
<proteinExistence type="inferred from homology"/>
<dbReference type="UniPathway" id="UPA00358">
    <property type="reaction ID" value="UER00476"/>
</dbReference>
<dbReference type="Proteomes" id="UP000279600">
    <property type="component" value="Chromosome"/>
</dbReference>
<dbReference type="PANTHER" id="PTHR42866">
    <property type="entry name" value="3-DEOXY-MANNO-OCTULOSONATE CYTIDYLYLTRANSFERASE"/>
    <property type="match status" value="1"/>
</dbReference>
<keyword evidence="1 4" id="KW-0808">Transferase</keyword>
<dbReference type="CDD" id="cd02517">
    <property type="entry name" value="CMP-KDO-Synthetase"/>
    <property type="match status" value="1"/>
</dbReference>
<dbReference type="GO" id="GO:0008690">
    <property type="term" value="F:3-deoxy-manno-octulosonate cytidylyltransferase activity"/>
    <property type="evidence" value="ECO:0007669"/>
    <property type="project" value="UniProtKB-UniRule"/>
</dbReference>
<dbReference type="Pfam" id="PF02348">
    <property type="entry name" value="CTP_transf_3"/>
    <property type="match status" value="1"/>
</dbReference>
<dbReference type="RefSeq" id="WP_126448236.1">
    <property type="nucleotide sequence ID" value="NZ_CP034549.1"/>
</dbReference>
<organism evidence="5 6">
    <name type="scientific">Nonlabens ponticola</name>
    <dbReference type="NCBI Taxonomy" id="2496866"/>
    <lineage>
        <taxon>Bacteria</taxon>
        <taxon>Pseudomonadati</taxon>
        <taxon>Bacteroidota</taxon>
        <taxon>Flavobacteriia</taxon>
        <taxon>Flavobacteriales</taxon>
        <taxon>Flavobacteriaceae</taxon>
        <taxon>Nonlabens</taxon>
    </lineage>
</organism>
<evidence type="ECO:0000256" key="2">
    <source>
        <dbReference type="ARBA" id="ARBA00022695"/>
    </source>
</evidence>
<comment type="function">
    <text evidence="4">Activates KDO (a required 8-carbon sugar) for incorporation into bacterial lipopolysaccharide in Gram-negative bacteria.</text>
</comment>
<dbReference type="InterPro" id="IPR003329">
    <property type="entry name" value="Cytidylyl_trans"/>
</dbReference>
<keyword evidence="4" id="KW-0963">Cytoplasm</keyword>
<comment type="catalytic activity">
    <reaction evidence="4">
        <text>3-deoxy-alpha-D-manno-oct-2-ulosonate + CTP = CMP-3-deoxy-beta-D-manno-octulosonate + diphosphate</text>
        <dbReference type="Rhea" id="RHEA:23448"/>
        <dbReference type="ChEBI" id="CHEBI:33019"/>
        <dbReference type="ChEBI" id="CHEBI:37563"/>
        <dbReference type="ChEBI" id="CHEBI:85986"/>
        <dbReference type="ChEBI" id="CHEBI:85987"/>
        <dbReference type="EC" id="2.7.7.38"/>
    </reaction>
</comment>
<dbReference type="GO" id="GO:0033468">
    <property type="term" value="P:CMP-keto-3-deoxy-D-manno-octulosonic acid biosynthetic process"/>
    <property type="evidence" value="ECO:0007669"/>
    <property type="project" value="UniProtKB-UniRule"/>
</dbReference>
<protein>
    <recommendedName>
        <fullName evidence="4">3-deoxy-manno-octulosonate cytidylyltransferase</fullName>
        <ecNumber evidence="4">2.7.7.38</ecNumber>
    </recommendedName>
    <alternativeName>
        <fullName evidence="4">CMP-2-keto-3-deoxyoctulosonic acid synthase</fullName>
        <shortName evidence="4">CKS</shortName>
        <shortName evidence="4">CMP-KDO synthase</shortName>
    </alternativeName>
</protein>
<comment type="pathway">
    <text evidence="4">Nucleotide-sugar biosynthesis; CMP-3-deoxy-D-manno-octulosonate biosynthesis; CMP-3-deoxy-D-manno-octulosonate from 3-deoxy-D-manno-octulosonate and CTP: step 1/1.</text>
</comment>
<evidence type="ECO:0000313" key="6">
    <source>
        <dbReference type="Proteomes" id="UP000279600"/>
    </source>
</evidence>
<keyword evidence="6" id="KW-1185">Reference proteome</keyword>
<dbReference type="AlphaFoldDB" id="A0A3S9MZE1"/>
<dbReference type="EMBL" id="CP034549">
    <property type="protein sequence ID" value="AZQ44621.1"/>
    <property type="molecule type" value="Genomic_DNA"/>
</dbReference>
<dbReference type="NCBIfam" id="TIGR00466">
    <property type="entry name" value="kdsB"/>
    <property type="match status" value="1"/>
</dbReference>
<comment type="subcellular location">
    <subcellularLocation>
        <location evidence="4">Cytoplasm</location>
    </subcellularLocation>
</comment>
<dbReference type="PANTHER" id="PTHR42866:SF2">
    <property type="entry name" value="3-DEOXY-MANNO-OCTULOSONATE CYTIDYLYLTRANSFERASE, MITOCHONDRIAL"/>
    <property type="match status" value="1"/>
</dbReference>
<dbReference type="SUPFAM" id="SSF53448">
    <property type="entry name" value="Nucleotide-diphospho-sugar transferases"/>
    <property type="match status" value="1"/>
</dbReference>
<evidence type="ECO:0000256" key="4">
    <source>
        <dbReference type="HAMAP-Rule" id="MF_00057"/>
    </source>
</evidence>
<evidence type="ECO:0000256" key="1">
    <source>
        <dbReference type="ARBA" id="ARBA00022679"/>
    </source>
</evidence>
<evidence type="ECO:0000256" key="3">
    <source>
        <dbReference type="ARBA" id="ARBA00022985"/>
    </source>
</evidence>
<name>A0A3S9MZE1_9FLAO</name>
<keyword evidence="2 4" id="KW-0548">Nucleotidyltransferase</keyword>
<dbReference type="GO" id="GO:0009103">
    <property type="term" value="P:lipopolysaccharide biosynthetic process"/>
    <property type="evidence" value="ECO:0007669"/>
    <property type="project" value="UniProtKB-UniRule"/>
</dbReference>
<dbReference type="HAMAP" id="MF_00057">
    <property type="entry name" value="KdsB"/>
    <property type="match status" value="1"/>
</dbReference>